<dbReference type="EMBL" id="JACHBK010000001">
    <property type="protein sequence ID" value="MBB5534000.1"/>
    <property type="molecule type" value="Genomic_DNA"/>
</dbReference>
<evidence type="ECO:0000313" key="1">
    <source>
        <dbReference type="EMBL" id="MBB5534000.1"/>
    </source>
</evidence>
<gene>
    <name evidence="1" type="ORF">GGD55_000661</name>
</gene>
<accession>A0A7W8U9M5</accession>
<sequence length="45" mass="5168">MAHLDLSSTTSSGHQVANDAKTGHDWKIKELRDFRENWLGTWILT</sequence>
<evidence type="ECO:0000313" key="2">
    <source>
        <dbReference type="Proteomes" id="UP000585507"/>
    </source>
</evidence>
<organism evidence="1 2">
    <name type="scientific">Rhizobium giardinii</name>
    <dbReference type="NCBI Taxonomy" id="56731"/>
    <lineage>
        <taxon>Bacteria</taxon>
        <taxon>Pseudomonadati</taxon>
        <taxon>Pseudomonadota</taxon>
        <taxon>Alphaproteobacteria</taxon>
        <taxon>Hyphomicrobiales</taxon>
        <taxon>Rhizobiaceae</taxon>
        <taxon>Rhizobium/Agrobacterium group</taxon>
        <taxon>Rhizobium</taxon>
    </lineage>
</organism>
<proteinExistence type="predicted"/>
<reference evidence="1 2" key="1">
    <citation type="submission" date="2020-08" db="EMBL/GenBank/DDBJ databases">
        <title>Genomic Encyclopedia of Type Strains, Phase IV (KMG-V): Genome sequencing to study the core and pangenomes of soil and plant-associated prokaryotes.</title>
        <authorList>
            <person name="Whitman W."/>
        </authorList>
    </citation>
    <scope>NUCLEOTIDE SEQUENCE [LARGE SCALE GENOMIC DNA]</scope>
    <source>
        <strain evidence="1 2">SEMIA 4084</strain>
    </source>
</reference>
<dbReference type="Proteomes" id="UP000585507">
    <property type="component" value="Unassembled WGS sequence"/>
</dbReference>
<dbReference type="AlphaFoldDB" id="A0A7W8U9M5"/>
<name>A0A7W8U9M5_9HYPH</name>
<protein>
    <submittedName>
        <fullName evidence="1">Uncharacterized protein</fullName>
    </submittedName>
</protein>
<comment type="caution">
    <text evidence="1">The sequence shown here is derived from an EMBL/GenBank/DDBJ whole genome shotgun (WGS) entry which is preliminary data.</text>
</comment>
<keyword evidence="2" id="KW-1185">Reference proteome</keyword>